<accession>A0A0C2Z492</accession>
<dbReference type="HOGENOM" id="CLU_2923997_0_0_1"/>
<reference evidence="1 2" key="1">
    <citation type="submission" date="2014-04" db="EMBL/GenBank/DDBJ databases">
        <authorList>
            <consortium name="DOE Joint Genome Institute"/>
            <person name="Kuo A."/>
            <person name="Kohler A."/>
            <person name="Nagy L.G."/>
            <person name="Floudas D."/>
            <person name="Copeland A."/>
            <person name="Barry K.W."/>
            <person name="Cichocki N."/>
            <person name="Veneault-Fourrey C."/>
            <person name="LaButti K."/>
            <person name="Lindquist E.A."/>
            <person name="Lipzen A."/>
            <person name="Lundell T."/>
            <person name="Morin E."/>
            <person name="Murat C."/>
            <person name="Sun H."/>
            <person name="Tunlid A."/>
            <person name="Henrissat B."/>
            <person name="Grigoriev I.V."/>
            <person name="Hibbett D.S."/>
            <person name="Martin F."/>
            <person name="Nordberg H.P."/>
            <person name="Cantor M.N."/>
            <person name="Hua S.X."/>
        </authorList>
    </citation>
    <scope>NUCLEOTIDE SEQUENCE [LARGE SCALE GENOMIC DNA]</scope>
    <source>
        <strain evidence="1 2">Foug A</strain>
    </source>
</reference>
<gene>
    <name evidence="1" type="ORF">SCLCIDRAFT_1220021</name>
</gene>
<organism evidence="1 2">
    <name type="scientific">Scleroderma citrinum Foug A</name>
    <dbReference type="NCBI Taxonomy" id="1036808"/>
    <lineage>
        <taxon>Eukaryota</taxon>
        <taxon>Fungi</taxon>
        <taxon>Dikarya</taxon>
        <taxon>Basidiomycota</taxon>
        <taxon>Agaricomycotina</taxon>
        <taxon>Agaricomycetes</taxon>
        <taxon>Agaricomycetidae</taxon>
        <taxon>Boletales</taxon>
        <taxon>Sclerodermatineae</taxon>
        <taxon>Sclerodermataceae</taxon>
        <taxon>Scleroderma</taxon>
    </lineage>
</organism>
<name>A0A0C2Z492_9AGAM</name>
<reference evidence="2" key="2">
    <citation type="submission" date="2015-01" db="EMBL/GenBank/DDBJ databases">
        <title>Evolutionary Origins and Diversification of the Mycorrhizal Mutualists.</title>
        <authorList>
            <consortium name="DOE Joint Genome Institute"/>
            <consortium name="Mycorrhizal Genomics Consortium"/>
            <person name="Kohler A."/>
            <person name="Kuo A."/>
            <person name="Nagy L.G."/>
            <person name="Floudas D."/>
            <person name="Copeland A."/>
            <person name="Barry K.W."/>
            <person name="Cichocki N."/>
            <person name="Veneault-Fourrey C."/>
            <person name="LaButti K."/>
            <person name="Lindquist E.A."/>
            <person name="Lipzen A."/>
            <person name="Lundell T."/>
            <person name="Morin E."/>
            <person name="Murat C."/>
            <person name="Riley R."/>
            <person name="Ohm R."/>
            <person name="Sun H."/>
            <person name="Tunlid A."/>
            <person name="Henrissat B."/>
            <person name="Grigoriev I.V."/>
            <person name="Hibbett D.S."/>
            <person name="Martin F."/>
        </authorList>
    </citation>
    <scope>NUCLEOTIDE SEQUENCE [LARGE SCALE GENOMIC DNA]</scope>
    <source>
        <strain evidence="2">Foug A</strain>
    </source>
</reference>
<proteinExistence type="predicted"/>
<keyword evidence="2" id="KW-1185">Reference proteome</keyword>
<evidence type="ECO:0000313" key="2">
    <source>
        <dbReference type="Proteomes" id="UP000053989"/>
    </source>
</evidence>
<dbReference type="InParanoid" id="A0A0C2Z492"/>
<evidence type="ECO:0000313" key="1">
    <source>
        <dbReference type="EMBL" id="KIM56758.1"/>
    </source>
</evidence>
<protein>
    <submittedName>
        <fullName evidence="1">Uncharacterized protein</fullName>
    </submittedName>
</protein>
<sequence length="61" mass="6652">MAGKEGKQRRVAKIVRGDYCQTLKVVMLTEYCEAARLGLGNASHIMYSVQIIGLNIGLPSV</sequence>
<dbReference type="AlphaFoldDB" id="A0A0C2Z492"/>
<dbReference type="EMBL" id="KN822110">
    <property type="protein sequence ID" value="KIM56758.1"/>
    <property type="molecule type" value="Genomic_DNA"/>
</dbReference>
<dbReference type="Proteomes" id="UP000053989">
    <property type="component" value="Unassembled WGS sequence"/>
</dbReference>